<evidence type="ECO:0000256" key="1">
    <source>
        <dbReference type="SAM" id="SignalP"/>
    </source>
</evidence>
<proteinExistence type="predicted"/>
<organism evidence="2 3">
    <name type="scientific">Brevifollis gellanilyticus</name>
    <dbReference type="NCBI Taxonomy" id="748831"/>
    <lineage>
        <taxon>Bacteria</taxon>
        <taxon>Pseudomonadati</taxon>
        <taxon>Verrucomicrobiota</taxon>
        <taxon>Verrucomicrobiia</taxon>
        <taxon>Verrucomicrobiales</taxon>
        <taxon>Verrucomicrobiaceae</taxon>
    </lineage>
</organism>
<evidence type="ECO:0000313" key="2">
    <source>
        <dbReference type="EMBL" id="GEP44696.1"/>
    </source>
</evidence>
<keyword evidence="1" id="KW-0732">Signal</keyword>
<accession>A0A512MD88</accession>
<sequence>MRRLPFLFSSLLCLATVLQAQDEPLSLRLRWLPEHTYTQETTTETTSGIKITGKGEEQKMKVKQTTEIKVTGAGTGEKLARVTFVNLSGEVMLNGKKETFDSANLKDANPMIQSSVGKSVGKTFVLAYGADDQFLEVRNSSSMAETPDDGPNLVRIAEAKQVADLYRRSLEMGLPKGAVKPGDRWTAQETVNFPSAGTMNIELRAKLESVVSYEGRQHAKVTFEGEMKRTEETAGSRAVTIGDGSRVFGQVLFDVERGTVTFGAFLADIQLEISGKKIPVRQQVTTKLVGFTKA</sequence>
<dbReference type="AlphaFoldDB" id="A0A512MD88"/>
<reference evidence="2 3" key="1">
    <citation type="submission" date="2019-07" db="EMBL/GenBank/DDBJ databases">
        <title>Whole genome shotgun sequence of Brevifollis gellanilyticus NBRC 108608.</title>
        <authorList>
            <person name="Hosoyama A."/>
            <person name="Uohara A."/>
            <person name="Ohji S."/>
            <person name="Ichikawa N."/>
        </authorList>
    </citation>
    <scope>NUCLEOTIDE SEQUENCE [LARGE SCALE GENOMIC DNA]</scope>
    <source>
        <strain evidence="2 3">NBRC 108608</strain>
    </source>
</reference>
<dbReference type="OrthoDB" id="191089at2"/>
<gene>
    <name evidence="2" type="ORF">BGE01nite_39870</name>
</gene>
<protein>
    <submittedName>
        <fullName evidence="2">Uncharacterized protein</fullName>
    </submittedName>
</protein>
<feature type="signal peptide" evidence="1">
    <location>
        <begin position="1"/>
        <end position="20"/>
    </location>
</feature>
<dbReference type="Proteomes" id="UP000321577">
    <property type="component" value="Unassembled WGS sequence"/>
</dbReference>
<keyword evidence="3" id="KW-1185">Reference proteome</keyword>
<comment type="caution">
    <text evidence="2">The sequence shown here is derived from an EMBL/GenBank/DDBJ whole genome shotgun (WGS) entry which is preliminary data.</text>
</comment>
<feature type="chain" id="PRO_5021956635" evidence="1">
    <location>
        <begin position="21"/>
        <end position="294"/>
    </location>
</feature>
<dbReference type="RefSeq" id="WP_146852897.1">
    <property type="nucleotide sequence ID" value="NZ_BKAG01000034.1"/>
</dbReference>
<evidence type="ECO:0000313" key="3">
    <source>
        <dbReference type="Proteomes" id="UP000321577"/>
    </source>
</evidence>
<dbReference type="EMBL" id="BKAG01000034">
    <property type="protein sequence ID" value="GEP44696.1"/>
    <property type="molecule type" value="Genomic_DNA"/>
</dbReference>
<name>A0A512MD88_9BACT</name>